<sequence length="549" mass="59836">MPARTATSKAAKAKKQAKQPTKRQARQTAQRTAKGKGKQVAHRELFKGPNLKLKLFVEIPIRASHPFAFSNDSSCITSTPLRKLGHQITPKHSETEMSAASPPTPVRPRRVILKLTNPSQTSPPQVPWRERSASSSGSSVSEASTSTSPSRSLSIESLPIDPDDLARSLDQYDEAEDPQSFETLVIPPRSPNTEKKSYYVGNGHDPRQRSELKRKRSDQSLSPPESPTGSCSSKRPKLVIRVPSRRPKVIDSEVPPQNGGGKELSKVLELAQTSRSESAQDVRDSDLISEITAEIAPKEAAEVNETNELCSMCESWKKALGSPGRHEWLAQAGPGECERCRAKDSKVSETSHVEAIHEEPELESSLDLPPSLSRASIELEEVASPLEGPGAIDEALMLEETDSIVTPERTPSLSSDSTRSSVSLGALDHPDIDFGDFELEYPETYNPSPLPTPHPLVVEIQAEVMRCLEFYQEQADAWFAAHEQAKINSELETNGKYTAEEVATLSNSFQLIGLASTDADLDSNDSDVNMADWLSSAAVSTSTSVEVQG</sequence>
<dbReference type="Proteomes" id="UP000053477">
    <property type="component" value="Unassembled WGS sequence"/>
</dbReference>
<protein>
    <submittedName>
        <fullName evidence="2">Uncharacterized protein</fullName>
    </submittedName>
</protein>
<feature type="region of interest" description="Disordered" evidence="1">
    <location>
        <begin position="347"/>
        <end position="369"/>
    </location>
</feature>
<feature type="compositionally biased region" description="Polar residues" evidence="1">
    <location>
        <begin position="219"/>
        <end position="233"/>
    </location>
</feature>
<feature type="compositionally biased region" description="Basic residues" evidence="1">
    <location>
        <begin position="11"/>
        <end position="25"/>
    </location>
</feature>
<dbReference type="AlphaFoldDB" id="A0A0H2RMP2"/>
<reference evidence="2 3" key="1">
    <citation type="submission" date="2015-04" db="EMBL/GenBank/DDBJ databases">
        <title>Complete genome sequence of Schizopora paradoxa KUC8140, a cosmopolitan wood degrader in East Asia.</title>
        <authorList>
            <consortium name="DOE Joint Genome Institute"/>
            <person name="Min B."/>
            <person name="Park H."/>
            <person name="Jang Y."/>
            <person name="Kim J.-J."/>
            <person name="Kim K.H."/>
            <person name="Pangilinan J."/>
            <person name="Lipzen A."/>
            <person name="Riley R."/>
            <person name="Grigoriev I.V."/>
            <person name="Spatafora J.W."/>
            <person name="Choi I.-G."/>
        </authorList>
    </citation>
    <scope>NUCLEOTIDE SEQUENCE [LARGE SCALE GENOMIC DNA]</scope>
    <source>
        <strain evidence="2 3">KUC8140</strain>
    </source>
</reference>
<feature type="compositionally biased region" description="Basic residues" evidence="1">
    <location>
        <begin position="234"/>
        <end position="247"/>
    </location>
</feature>
<feature type="compositionally biased region" description="Low complexity" evidence="1">
    <location>
        <begin position="412"/>
        <end position="423"/>
    </location>
</feature>
<feature type="compositionally biased region" description="Low complexity" evidence="1">
    <location>
        <begin position="133"/>
        <end position="160"/>
    </location>
</feature>
<evidence type="ECO:0000313" key="2">
    <source>
        <dbReference type="EMBL" id="KLO13225.1"/>
    </source>
</evidence>
<dbReference type="InParanoid" id="A0A0H2RMP2"/>
<feature type="compositionally biased region" description="Low complexity" evidence="1">
    <location>
        <begin position="1"/>
        <end position="10"/>
    </location>
</feature>
<name>A0A0H2RMP2_9AGAM</name>
<feature type="region of interest" description="Disordered" evidence="1">
    <location>
        <begin position="89"/>
        <end position="264"/>
    </location>
</feature>
<evidence type="ECO:0000256" key="1">
    <source>
        <dbReference type="SAM" id="MobiDB-lite"/>
    </source>
</evidence>
<evidence type="ECO:0000313" key="3">
    <source>
        <dbReference type="Proteomes" id="UP000053477"/>
    </source>
</evidence>
<feature type="compositionally biased region" description="Basic and acidic residues" evidence="1">
    <location>
        <begin position="347"/>
        <end position="359"/>
    </location>
</feature>
<dbReference type="EMBL" id="KQ085963">
    <property type="protein sequence ID" value="KLO13225.1"/>
    <property type="molecule type" value="Genomic_DNA"/>
</dbReference>
<organism evidence="2 3">
    <name type="scientific">Schizopora paradoxa</name>
    <dbReference type="NCBI Taxonomy" id="27342"/>
    <lineage>
        <taxon>Eukaryota</taxon>
        <taxon>Fungi</taxon>
        <taxon>Dikarya</taxon>
        <taxon>Basidiomycota</taxon>
        <taxon>Agaricomycotina</taxon>
        <taxon>Agaricomycetes</taxon>
        <taxon>Hymenochaetales</taxon>
        <taxon>Schizoporaceae</taxon>
        <taxon>Schizopora</taxon>
    </lineage>
</organism>
<keyword evidence="3" id="KW-1185">Reference proteome</keyword>
<accession>A0A0H2RMP2</accession>
<proteinExistence type="predicted"/>
<feature type="region of interest" description="Disordered" evidence="1">
    <location>
        <begin position="404"/>
        <end position="424"/>
    </location>
</feature>
<gene>
    <name evidence="2" type="ORF">SCHPADRAFT_377390</name>
</gene>
<feature type="region of interest" description="Disordered" evidence="1">
    <location>
        <begin position="1"/>
        <end position="43"/>
    </location>
</feature>